<dbReference type="InterPro" id="IPR050960">
    <property type="entry name" value="AB_hydrolase_4_sf"/>
</dbReference>
<dbReference type="InterPro" id="IPR029058">
    <property type="entry name" value="AB_hydrolase_fold"/>
</dbReference>
<organism evidence="3 4">
    <name type="scientific">Roseateles violae</name>
    <dbReference type="NCBI Taxonomy" id="3058042"/>
    <lineage>
        <taxon>Bacteria</taxon>
        <taxon>Pseudomonadati</taxon>
        <taxon>Pseudomonadota</taxon>
        <taxon>Betaproteobacteria</taxon>
        <taxon>Burkholderiales</taxon>
        <taxon>Sphaerotilaceae</taxon>
        <taxon>Roseateles</taxon>
    </lineage>
</organism>
<dbReference type="Proteomes" id="UP001228044">
    <property type="component" value="Unassembled WGS sequence"/>
</dbReference>
<comment type="similarity">
    <text evidence="1">Belongs to the AB hydrolase superfamily. AB hydrolase 4 family.</text>
</comment>
<name>A0ABT8DST8_9BURK</name>
<gene>
    <name evidence="3" type="ORF">QWJ38_03865</name>
</gene>
<dbReference type="SUPFAM" id="SSF53474">
    <property type="entry name" value="alpha/beta-Hydrolases"/>
    <property type="match status" value="1"/>
</dbReference>
<dbReference type="PANTHER" id="PTHR10794:SF94">
    <property type="entry name" value="ESTERASE YHET-RELATED"/>
    <property type="match status" value="1"/>
</dbReference>
<evidence type="ECO:0000313" key="4">
    <source>
        <dbReference type="Proteomes" id="UP001228044"/>
    </source>
</evidence>
<dbReference type="Pfam" id="PF00561">
    <property type="entry name" value="Abhydrolase_1"/>
    <property type="match status" value="1"/>
</dbReference>
<keyword evidence="4" id="KW-1185">Reference proteome</keyword>
<evidence type="ECO:0000256" key="1">
    <source>
        <dbReference type="ARBA" id="ARBA00010884"/>
    </source>
</evidence>
<protein>
    <submittedName>
        <fullName evidence="3">Alpha/beta fold hydrolase</fullName>
    </submittedName>
</protein>
<comment type="caution">
    <text evidence="3">The sequence shown here is derived from an EMBL/GenBank/DDBJ whole genome shotgun (WGS) entry which is preliminary data.</text>
</comment>
<dbReference type="GO" id="GO:0016787">
    <property type="term" value="F:hydrolase activity"/>
    <property type="evidence" value="ECO:0007669"/>
    <property type="project" value="UniProtKB-KW"/>
</dbReference>
<dbReference type="Gene3D" id="3.40.50.1820">
    <property type="entry name" value="alpha/beta hydrolase"/>
    <property type="match status" value="1"/>
</dbReference>
<keyword evidence="3" id="KW-0378">Hydrolase</keyword>
<sequence>MTAMQYQAPYWLPGGQAQTIWPALFSRSRGGPELSFRRERWNTPDGDFVDVDWIDGADAEAPLLVLFHGLEGSSQSHYAQAFATIARSRGWAIAIPHFRGCSGELNLAPRAYHSGDFEEVGWMLEQCREAHEGPLIAAGVSLGGNALLRWAEEHGQSAAATARAVCSICSPVDLAAAGHAIGQGFNRLVYTRMFLRTMVPKALRKLAQHPGLFDGERLRQARDLYEFDNLFTAPLHGFRNTEDYWSRCSAKPHLKRIRIPALVLNARNDPFVPAASLPRAQDAGSYVTLWQPAHGGHVGFADGRLPGHVFSMPEQVCDWLGKAL</sequence>
<dbReference type="InterPro" id="IPR000073">
    <property type="entry name" value="AB_hydrolase_1"/>
</dbReference>
<dbReference type="PIRSF" id="PIRSF005211">
    <property type="entry name" value="Ab_hydro_YheT"/>
    <property type="match status" value="1"/>
</dbReference>
<accession>A0ABT8DST8</accession>
<evidence type="ECO:0000313" key="3">
    <source>
        <dbReference type="EMBL" id="MDN3919412.1"/>
    </source>
</evidence>
<dbReference type="RefSeq" id="WP_290358056.1">
    <property type="nucleotide sequence ID" value="NZ_JAUHHC010000001.1"/>
</dbReference>
<evidence type="ECO:0000259" key="2">
    <source>
        <dbReference type="Pfam" id="PF00561"/>
    </source>
</evidence>
<dbReference type="PANTHER" id="PTHR10794">
    <property type="entry name" value="ABHYDROLASE DOMAIN-CONTAINING PROTEIN"/>
    <property type="match status" value="1"/>
</dbReference>
<dbReference type="InterPro" id="IPR012020">
    <property type="entry name" value="ABHD4"/>
</dbReference>
<proteinExistence type="inferred from homology"/>
<reference evidence="3 4" key="1">
    <citation type="submission" date="2023-06" db="EMBL/GenBank/DDBJ databases">
        <title>Pelomonas sp. PFR6 16S ribosomal RNA gene Genome sequencing and assembly.</title>
        <authorList>
            <person name="Woo H."/>
        </authorList>
    </citation>
    <scope>NUCLEOTIDE SEQUENCE [LARGE SCALE GENOMIC DNA]</scope>
    <source>
        <strain evidence="3 4">PFR6</strain>
    </source>
</reference>
<dbReference type="EMBL" id="JAUHHC010000001">
    <property type="protein sequence ID" value="MDN3919412.1"/>
    <property type="molecule type" value="Genomic_DNA"/>
</dbReference>
<feature type="domain" description="AB hydrolase-1" evidence="2">
    <location>
        <begin position="62"/>
        <end position="303"/>
    </location>
</feature>